<dbReference type="Proteomes" id="UP000234323">
    <property type="component" value="Unassembled WGS sequence"/>
</dbReference>
<evidence type="ECO:0000313" key="2">
    <source>
        <dbReference type="EMBL" id="PKY40948.1"/>
    </source>
</evidence>
<organism evidence="2 3">
    <name type="scientific">Rhizophagus irregularis</name>
    <dbReference type="NCBI Taxonomy" id="588596"/>
    <lineage>
        <taxon>Eukaryota</taxon>
        <taxon>Fungi</taxon>
        <taxon>Fungi incertae sedis</taxon>
        <taxon>Mucoromycota</taxon>
        <taxon>Glomeromycotina</taxon>
        <taxon>Glomeromycetes</taxon>
        <taxon>Glomerales</taxon>
        <taxon>Glomeraceae</taxon>
        <taxon>Rhizophagus</taxon>
    </lineage>
</organism>
<evidence type="ECO:0000256" key="1">
    <source>
        <dbReference type="SAM" id="MobiDB-lite"/>
    </source>
</evidence>
<feature type="compositionally biased region" description="Basic and acidic residues" evidence="1">
    <location>
        <begin position="123"/>
        <end position="136"/>
    </location>
</feature>
<dbReference type="Gene3D" id="1.10.510.10">
    <property type="entry name" value="Transferase(Phosphotransferase) domain 1"/>
    <property type="match status" value="1"/>
</dbReference>
<name>A0A2I1G2U0_9GLOM</name>
<keyword evidence="3" id="KW-1185">Reference proteome</keyword>
<sequence>MPISGTPVGYVDIYRKCWQNNPDDRPVMQQVLSNLRSINLNTAEESEECDKINEMQIDEELTATNVNNEIIVNELYDIIENFTETREITTLVLLACDFHVTIWLNGRFEAVVKKSEKKKQGKREREEGEKKKERETKKKMKREKTKEKEREKGANKKKIKLKKA</sequence>
<evidence type="ECO:0000313" key="3">
    <source>
        <dbReference type="Proteomes" id="UP000234323"/>
    </source>
</evidence>
<proteinExistence type="predicted"/>
<reference evidence="2 3" key="1">
    <citation type="submission" date="2015-10" db="EMBL/GenBank/DDBJ databases">
        <title>Genome analyses suggest a sexual origin of heterokaryosis in a supposedly ancient asexual fungus.</title>
        <authorList>
            <person name="Ropars J."/>
            <person name="Sedzielewska K."/>
            <person name="Noel J."/>
            <person name="Charron P."/>
            <person name="Farinelli L."/>
            <person name="Marton T."/>
            <person name="Kruger M."/>
            <person name="Pelin A."/>
            <person name="Brachmann A."/>
            <person name="Corradi N."/>
        </authorList>
    </citation>
    <scope>NUCLEOTIDE SEQUENCE [LARGE SCALE GENOMIC DNA]</scope>
    <source>
        <strain evidence="2 3">A4</strain>
    </source>
</reference>
<gene>
    <name evidence="2" type="ORF">RhiirA4_497192</name>
</gene>
<feature type="compositionally biased region" description="Basic residues" evidence="1">
    <location>
        <begin position="155"/>
        <end position="164"/>
    </location>
</feature>
<comment type="caution">
    <text evidence="2">The sequence shown here is derived from an EMBL/GenBank/DDBJ whole genome shotgun (WGS) entry which is preliminary data.</text>
</comment>
<evidence type="ECO:0008006" key="4">
    <source>
        <dbReference type="Google" id="ProtNLM"/>
    </source>
</evidence>
<protein>
    <recommendedName>
        <fullName evidence="4">Serine-threonine/tyrosine-protein kinase catalytic domain-containing protein</fullName>
    </recommendedName>
</protein>
<feature type="compositionally biased region" description="Basic and acidic residues" evidence="1">
    <location>
        <begin position="144"/>
        <end position="154"/>
    </location>
</feature>
<feature type="region of interest" description="Disordered" evidence="1">
    <location>
        <begin position="113"/>
        <end position="164"/>
    </location>
</feature>
<dbReference type="EMBL" id="LLXI01000125">
    <property type="protein sequence ID" value="PKY40948.1"/>
    <property type="molecule type" value="Genomic_DNA"/>
</dbReference>
<accession>A0A2I1G2U0</accession>
<dbReference type="AlphaFoldDB" id="A0A2I1G2U0"/>